<evidence type="ECO:0000259" key="8">
    <source>
        <dbReference type="SMART" id="SM01005"/>
    </source>
</evidence>
<dbReference type="FunFam" id="3.20.20.10:FF:000002">
    <property type="entry name" value="Alanine racemase"/>
    <property type="match status" value="1"/>
</dbReference>
<name>W9VXX8_9GAMM</name>
<evidence type="ECO:0000256" key="1">
    <source>
        <dbReference type="ARBA" id="ARBA00000316"/>
    </source>
</evidence>
<dbReference type="SUPFAM" id="SSF50621">
    <property type="entry name" value="Alanine racemase C-terminal domain-like"/>
    <property type="match status" value="1"/>
</dbReference>
<comment type="catalytic activity">
    <reaction evidence="1 5">
        <text>L-alanine = D-alanine</text>
        <dbReference type="Rhea" id="RHEA:20249"/>
        <dbReference type="ChEBI" id="CHEBI:57416"/>
        <dbReference type="ChEBI" id="CHEBI:57972"/>
        <dbReference type="EC" id="5.1.1.1"/>
    </reaction>
</comment>
<reference evidence="9 10" key="1">
    <citation type="submission" date="2012-11" db="EMBL/GenBank/DDBJ databases">
        <title>Genome assembly of Thiorhodococcus sp. AK35.</title>
        <authorList>
            <person name="Nupur N."/>
            <person name="Khatri I."/>
            <person name="Subramanian S."/>
            <person name="Pinnaka A."/>
        </authorList>
    </citation>
    <scope>NUCLEOTIDE SEQUENCE [LARGE SCALE GENOMIC DNA]</scope>
    <source>
        <strain evidence="9 10">AK35</strain>
    </source>
</reference>
<comment type="function">
    <text evidence="5">Catalyzes the interconversion of L-alanine and D-alanine. May also act on other amino acids.</text>
</comment>
<keyword evidence="4 5" id="KW-0413">Isomerase</keyword>
<dbReference type="PANTHER" id="PTHR30511:SF0">
    <property type="entry name" value="ALANINE RACEMASE, CATABOLIC-RELATED"/>
    <property type="match status" value="1"/>
</dbReference>
<sequence length="363" mass="38603">MSASDRPLRARVHLDAILHNYRFAKGFAPASRALAVVKANAYGHGSVAVARALASEADGFAVACLDEALELRDSGIQARILLLEGVFSPDEIVQVDRAGLTMVVHCREQLGWLLAARPERPLACWIKVDSGMHRVGFAPEAFAEIHAALSGCGHVGEVGAISHFARADELGHPYSERQIAAFDRALGGLPVMSSLANSAAVLSLSRAHRDWTRPGIMLYGISPFVDPHPSAGELRPAMTLESGIISVRTLQAGDPVGYGGRFVCDRPMRVGVAAIGYADGYPRHAPDGTPVLVDGRPTRLVGRVSMDMITLDLTGMDDVGLGAPVQLWGDRVPAAEVARLCGTIAYELFTGIGRRVPLVHEGA</sequence>
<dbReference type="InterPro" id="IPR000821">
    <property type="entry name" value="Ala_racemase"/>
</dbReference>
<comment type="cofactor">
    <cofactor evidence="2 5 6">
        <name>pyridoxal 5'-phosphate</name>
        <dbReference type="ChEBI" id="CHEBI:597326"/>
    </cofactor>
</comment>
<dbReference type="InterPro" id="IPR009006">
    <property type="entry name" value="Ala_racemase/Decarboxylase_C"/>
</dbReference>
<evidence type="ECO:0000256" key="4">
    <source>
        <dbReference type="ARBA" id="ARBA00023235"/>
    </source>
</evidence>
<feature type="modified residue" description="N6-(pyridoxal phosphate)lysine" evidence="5 6">
    <location>
        <position position="38"/>
    </location>
</feature>
<organism evidence="9 10">
    <name type="scientific">Imhoffiella purpurea</name>
    <dbReference type="NCBI Taxonomy" id="1249627"/>
    <lineage>
        <taxon>Bacteria</taxon>
        <taxon>Pseudomonadati</taxon>
        <taxon>Pseudomonadota</taxon>
        <taxon>Gammaproteobacteria</taxon>
        <taxon>Chromatiales</taxon>
        <taxon>Chromatiaceae</taxon>
        <taxon>Imhoffiella</taxon>
    </lineage>
</organism>
<dbReference type="GO" id="GO:0030170">
    <property type="term" value="F:pyridoxal phosphate binding"/>
    <property type="evidence" value="ECO:0007669"/>
    <property type="project" value="UniProtKB-UniRule"/>
</dbReference>
<feature type="domain" description="Alanine racemase C-terminal" evidence="8">
    <location>
        <begin position="237"/>
        <end position="361"/>
    </location>
</feature>
<feature type="active site" description="Proton acceptor; specific for D-alanine" evidence="5">
    <location>
        <position position="38"/>
    </location>
</feature>
<dbReference type="SUPFAM" id="SSF51419">
    <property type="entry name" value="PLP-binding barrel"/>
    <property type="match status" value="1"/>
</dbReference>
<dbReference type="RefSeq" id="WP_043753184.1">
    <property type="nucleotide sequence ID" value="NZ_AONC01000028.1"/>
</dbReference>
<dbReference type="Pfam" id="PF01168">
    <property type="entry name" value="Ala_racemase_N"/>
    <property type="match status" value="1"/>
</dbReference>
<dbReference type="InterPro" id="IPR001608">
    <property type="entry name" value="Ala_racemase_N"/>
</dbReference>
<dbReference type="PRINTS" id="PR00992">
    <property type="entry name" value="ALARACEMASE"/>
</dbReference>
<dbReference type="HAMAP" id="MF_01201">
    <property type="entry name" value="Ala_racemase"/>
    <property type="match status" value="1"/>
</dbReference>
<dbReference type="Proteomes" id="UP000019460">
    <property type="component" value="Unassembled WGS sequence"/>
</dbReference>
<dbReference type="UniPathway" id="UPA00042">
    <property type="reaction ID" value="UER00497"/>
</dbReference>
<dbReference type="InterPro" id="IPR020622">
    <property type="entry name" value="Ala_racemase_pyridoxalP-BS"/>
</dbReference>
<dbReference type="STRING" id="1249627.D779_1563"/>
<evidence type="ECO:0000256" key="7">
    <source>
        <dbReference type="PIRSR" id="PIRSR600821-52"/>
    </source>
</evidence>
<feature type="binding site" evidence="5 7">
    <location>
        <position position="134"/>
    </location>
    <ligand>
        <name>substrate</name>
    </ligand>
</feature>
<dbReference type="Pfam" id="PF00842">
    <property type="entry name" value="Ala_racemase_C"/>
    <property type="match status" value="1"/>
</dbReference>
<dbReference type="CDD" id="cd06827">
    <property type="entry name" value="PLPDE_III_AR_proteobact"/>
    <property type="match status" value="1"/>
</dbReference>
<comment type="caution">
    <text evidence="9">The sequence shown here is derived from an EMBL/GenBank/DDBJ whole genome shotgun (WGS) entry which is preliminary data.</text>
</comment>
<dbReference type="EMBL" id="AONC01000028">
    <property type="protein sequence ID" value="EXJ15265.1"/>
    <property type="molecule type" value="Genomic_DNA"/>
</dbReference>
<dbReference type="eggNOG" id="COG0787">
    <property type="taxonomic scope" value="Bacteria"/>
</dbReference>
<dbReference type="Gene3D" id="3.20.20.10">
    <property type="entry name" value="Alanine racemase"/>
    <property type="match status" value="1"/>
</dbReference>
<accession>W9VXX8</accession>
<keyword evidence="10" id="KW-1185">Reference proteome</keyword>
<proteinExistence type="inferred from homology"/>
<evidence type="ECO:0000313" key="9">
    <source>
        <dbReference type="EMBL" id="EXJ15265.1"/>
    </source>
</evidence>
<comment type="similarity">
    <text evidence="5">Belongs to the alanine racemase family.</text>
</comment>
<protein>
    <recommendedName>
        <fullName evidence="5">Alanine racemase</fullName>
        <ecNumber evidence="5">5.1.1.1</ecNumber>
    </recommendedName>
</protein>
<evidence type="ECO:0000313" key="10">
    <source>
        <dbReference type="Proteomes" id="UP000019460"/>
    </source>
</evidence>
<dbReference type="NCBIfam" id="TIGR00492">
    <property type="entry name" value="alr"/>
    <property type="match status" value="1"/>
</dbReference>
<dbReference type="InterPro" id="IPR011079">
    <property type="entry name" value="Ala_racemase_C"/>
</dbReference>
<evidence type="ECO:0000256" key="5">
    <source>
        <dbReference type="HAMAP-Rule" id="MF_01201"/>
    </source>
</evidence>
<evidence type="ECO:0000256" key="6">
    <source>
        <dbReference type="PIRSR" id="PIRSR600821-50"/>
    </source>
</evidence>
<feature type="active site" description="Proton acceptor; specific for L-alanine" evidence="5">
    <location>
        <position position="258"/>
    </location>
</feature>
<dbReference type="PROSITE" id="PS00395">
    <property type="entry name" value="ALANINE_RACEMASE"/>
    <property type="match status" value="1"/>
</dbReference>
<dbReference type="OrthoDB" id="9813814at2"/>
<dbReference type="Gene3D" id="2.40.37.10">
    <property type="entry name" value="Lyase, Ornithine Decarboxylase, Chain A, domain 1"/>
    <property type="match status" value="1"/>
</dbReference>
<comment type="pathway">
    <text evidence="5">Amino-acid biosynthesis; D-alanine biosynthesis; D-alanine from L-alanine: step 1/1.</text>
</comment>
<dbReference type="SMART" id="SM01005">
    <property type="entry name" value="Ala_racemase_C"/>
    <property type="match status" value="1"/>
</dbReference>
<dbReference type="GO" id="GO:0030632">
    <property type="term" value="P:D-alanine biosynthetic process"/>
    <property type="evidence" value="ECO:0007669"/>
    <property type="project" value="UniProtKB-UniRule"/>
</dbReference>
<gene>
    <name evidence="9" type="ORF">D779_1563</name>
</gene>
<feature type="binding site" evidence="5 7">
    <location>
        <position position="306"/>
    </location>
    <ligand>
        <name>substrate</name>
    </ligand>
</feature>
<dbReference type="InterPro" id="IPR029066">
    <property type="entry name" value="PLP-binding_barrel"/>
</dbReference>
<dbReference type="GO" id="GO:0005829">
    <property type="term" value="C:cytosol"/>
    <property type="evidence" value="ECO:0007669"/>
    <property type="project" value="TreeGrafter"/>
</dbReference>
<dbReference type="PATRIC" id="fig|1249627.3.peg.2011"/>
<dbReference type="GO" id="GO:0008784">
    <property type="term" value="F:alanine racemase activity"/>
    <property type="evidence" value="ECO:0007669"/>
    <property type="project" value="UniProtKB-UniRule"/>
</dbReference>
<evidence type="ECO:0000256" key="3">
    <source>
        <dbReference type="ARBA" id="ARBA00022898"/>
    </source>
</evidence>
<dbReference type="AlphaFoldDB" id="W9VXX8"/>
<dbReference type="EC" id="5.1.1.1" evidence="5"/>
<evidence type="ECO:0000256" key="2">
    <source>
        <dbReference type="ARBA" id="ARBA00001933"/>
    </source>
</evidence>
<dbReference type="PANTHER" id="PTHR30511">
    <property type="entry name" value="ALANINE RACEMASE"/>
    <property type="match status" value="1"/>
</dbReference>
<keyword evidence="3 5" id="KW-0663">Pyridoxal phosphate</keyword>